<evidence type="ECO:0000313" key="10">
    <source>
        <dbReference type="Proteomes" id="UP000271631"/>
    </source>
</evidence>
<evidence type="ECO:0000256" key="7">
    <source>
        <dbReference type="ARBA" id="ARBA00022841"/>
    </source>
</evidence>
<evidence type="ECO:0000256" key="2">
    <source>
        <dbReference type="ARBA" id="ARBA00005182"/>
    </source>
</evidence>
<dbReference type="UniPathway" id="UPA00286"/>
<dbReference type="AlphaFoldDB" id="A0A0N0WUN4"/>
<dbReference type="EMBL" id="RBUQ01000061">
    <property type="protein sequence ID" value="RMV41361.1"/>
    <property type="molecule type" value="Genomic_DNA"/>
</dbReference>
<keyword evidence="5 8" id="KW-0732">Signal</keyword>
<comment type="subcellular location">
    <subcellularLocation>
        <location evidence="1">Periplasm</location>
    </subcellularLocation>
</comment>
<comment type="caution">
    <text evidence="9">The sequence shown here is derived from an EMBL/GenBank/DDBJ whole genome shotgun (WGS) entry which is preliminary data.</text>
</comment>
<keyword evidence="6" id="KW-0574">Periplasm</keyword>
<name>A0A0N0WUN4_PSEYM</name>
<dbReference type="Proteomes" id="UP000271631">
    <property type="component" value="Unassembled WGS sequence"/>
</dbReference>
<evidence type="ECO:0000313" key="9">
    <source>
        <dbReference type="EMBL" id="RMV41361.1"/>
    </source>
</evidence>
<protein>
    <recommendedName>
        <fullName evidence="4">Alginate biosynthesis protein AlgF</fullName>
    </recommendedName>
</protein>
<proteinExistence type="inferred from homology"/>
<dbReference type="GeneID" id="1182666"/>
<comment type="similarity">
    <text evidence="3">Belongs to the AlgF family.</text>
</comment>
<dbReference type="GO" id="GO:0042597">
    <property type="term" value="C:periplasmic space"/>
    <property type="evidence" value="ECO:0007669"/>
    <property type="project" value="UniProtKB-SubCell"/>
</dbReference>
<accession>A0A0N0WUN4</accession>
<evidence type="ECO:0000256" key="4">
    <source>
        <dbReference type="ARBA" id="ARBA00013964"/>
    </source>
</evidence>
<comment type="pathway">
    <text evidence="2">Glycan biosynthesis; alginate biosynthesis.</text>
</comment>
<organism evidence="9 10">
    <name type="scientific">Pseudomonas syringae pv. maculicola</name>
    <dbReference type="NCBI Taxonomy" id="59511"/>
    <lineage>
        <taxon>Bacteria</taxon>
        <taxon>Pseudomonadati</taxon>
        <taxon>Pseudomonadota</taxon>
        <taxon>Gammaproteobacteria</taxon>
        <taxon>Pseudomonadales</taxon>
        <taxon>Pseudomonadaceae</taxon>
        <taxon>Pseudomonas</taxon>
    </lineage>
</organism>
<feature type="chain" id="PRO_5044054234" description="Alginate biosynthesis protein AlgF" evidence="8">
    <location>
        <begin position="23"/>
        <end position="224"/>
    </location>
</feature>
<dbReference type="InterPro" id="IPR035422">
    <property type="entry name" value="AlgF"/>
</dbReference>
<sequence length="224" mass="23126">MIALRLMAGSVAALLIGVQAQAADIALYPTGPAQDSAFIRFINATAAPLQVVAQEGQAPLQLDAAKPVSLFFPVQASSSIKGTLISGEKKLPMDVSVEPGEFATVVLTTQPDGSLVPVTVREQPDDFNGLKASLAFFSLDAGCAQASLRPAGRTADVFKAIPTGTLQRRSINPVSLSVQLVCANATVGAPLNLGDLKAGERYSILLVPSATGPRLLSATDTLSN</sequence>
<evidence type="ECO:0000256" key="5">
    <source>
        <dbReference type="ARBA" id="ARBA00022729"/>
    </source>
</evidence>
<feature type="signal peptide" evidence="8">
    <location>
        <begin position="1"/>
        <end position="22"/>
    </location>
</feature>
<dbReference type="RefSeq" id="WP_005770931.1">
    <property type="nucleotide sequence ID" value="NZ_JAEVFP010000039.1"/>
</dbReference>
<keyword evidence="7" id="KW-0016">Alginate biosynthesis</keyword>
<dbReference type="GO" id="GO:0042121">
    <property type="term" value="P:alginic acid biosynthetic process"/>
    <property type="evidence" value="ECO:0007669"/>
    <property type="project" value="UniProtKB-UniPathway"/>
</dbReference>
<evidence type="ECO:0000256" key="3">
    <source>
        <dbReference type="ARBA" id="ARBA00010033"/>
    </source>
</evidence>
<evidence type="ECO:0000256" key="8">
    <source>
        <dbReference type="SAM" id="SignalP"/>
    </source>
</evidence>
<dbReference type="Pfam" id="PF11182">
    <property type="entry name" value="AlgF"/>
    <property type="match status" value="1"/>
</dbReference>
<evidence type="ECO:0000256" key="6">
    <source>
        <dbReference type="ARBA" id="ARBA00022764"/>
    </source>
</evidence>
<gene>
    <name evidence="9" type="ORF">ALP13_03155</name>
</gene>
<evidence type="ECO:0000256" key="1">
    <source>
        <dbReference type="ARBA" id="ARBA00004418"/>
    </source>
</evidence>
<reference evidence="9 10" key="1">
    <citation type="submission" date="2018-08" db="EMBL/GenBank/DDBJ databases">
        <title>Recombination of ecologically and evolutionarily significant loci maintains genetic cohesion in the Pseudomonas syringae species complex.</title>
        <authorList>
            <person name="Dillon M."/>
            <person name="Thakur S."/>
            <person name="Almeida R.N.D."/>
            <person name="Weir B.S."/>
            <person name="Guttman D.S."/>
        </authorList>
    </citation>
    <scope>NUCLEOTIDE SEQUENCE [LARGE SCALE GENOMIC DNA]</scope>
    <source>
        <strain evidence="9 10">ICMP 11281</strain>
    </source>
</reference>